<evidence type="ECO:0000256" key="3">
    <source>
        <dbReference type="SAM" id="MobiDB-lite"/>
    </source>
</evidence>
<keyword evidence="6" id="KW-1185">Reference proteome</keyword>
<dbReference type="CDD" id="cd02138">
    <property type="entry name" value="TdsD-like"/>
    <property type="match status" value="1"/>
</dbReference>
<protein>
    <submittedName>
        <fullName evidence="5">Malonic semialdehyde reductase RutE</fullName>
        <ecNumber evidence="5">1.1.1.298</ecNumber>
    </submittedName>
</protein>
<dbReference type="PANTHER" id="PTHR43673">
    <property type="entry name" value="NAD(P)H NITROREDUCTASE YDGI-RELATED"/>
    <property type="match status" value="1"/>
</dbReference>
<feature type="domain" description="Nitroreductase" evidence="4">
    <location>
        <begin position="26"/>
        <end position="81"/>
    </location>
</feature>
<feature type="domain" description="Nitroreductase" evidence="4">
    <location>
        <begin position="90"/>
        <end position="166"/>
    </location>
</feature>
<keyword evidence="2 5" id="KW-0560">Oxidoreductase</keyword>
<dbReference type="AlphaFoldDB" id="A0A916NRV3"/>
<evidence type="ECO:0000256" key="2">
    <source>
        <dbReference type="ARBA" id="ARBA00023002"/>
    </source>
</evidence>
<accession>A0A916NRV3</accession>
<dbReference type="GO" id="GO:0035527">
    <property type="term" value="F:3-hydroxypropionate dehydrogenase (NADP+) activity"/>
    <property type="evidence" value="ECO:0007669"/>
    <property type="project" value="UniProtKB-EC"/>
</dbReference>
<proteinExistence type="inferred from homology"/>
<organism evidence="5 6">
    <name type="scientific">Paenibacillus solanacearum</name>
    <dbReference type="NCBI Taxonomy" id="2048548"/>
    <lineage>
        <taxon>Bacteria</taxon>
        <taxon>Bacillati</taxon>
        <taxon>Bacillota</taxon>
        <taxon>Bacilli</taxon>
        <taxon>Bacillales</taxon>
        <taxon>Paenibacillaceae</taxon>
        <taxon>Paenibacillus</taxon>
    </lineage>
</organism>
<evidence type="ECO:0000313" key="5">
    <source>
        <dbReference type="EMBL" id="CAG7645553.1"/>
    </source>
</evidence>
<dbReference type="EC" id="1.1.1.298" evidence="5"/>
<dbReference type="RefSeq" id="WP_218094689.1">
    <property type="nucleotide sequence ID" value="NZ_CAJVAS010000031.1"/>
</dbReference>
<evidence type="ECO:0000259" key="4">
    <source>
        <dbReference type="Pfam" id="PF00881"/>
    </source>
</evidence>
<sequence length="198" mass="22240">MNHSAQLSEEVQAARVPEHEISPLVLNRWSPRSFLDRDIPEEDLLALFEAARWAPSASNEQSWRFILARKPEHRATFYEFINPSNRVWCEKAPALALVLSKKTNAQGQVHAHHAFDTGTATGLLALEATRRGLSTHSMGGFDRDKARSILGIFDDYELHSVIAIGYRGPKDALPEALQAREQPSTRRPLSDILFEGNM</sequence>
<feature type="region of interest" description="Disordered" evidence="3">
    <location>
        <begin position="178"/>
        <end position="198"/>
    </location>
</feature>
<dbReference type="Proteomes" id="UP000693672">
    <property type="component" value="Unassembled WGS sequence"/>
</dbReference>
<evidence type="ECO:0000313" key="6">
    <source>
        <dbReference type="Proteomes" id="UP000693672"/>
    </source>
</evidence>
<gene>
    <name evidence="5" type="primary">rutE</name>
    <name evidence="5" type="ORF">PAESOLCIP111_04977</name>
</gene>
<comment type="caution">
    <text evidence="5">The sequence shown here is derived from an EMBL/GenBank/DDBJ whole genome shotgun (WGS) entry which is preliminary data.</text>
</comment>
<evidence type="ECO:0000256" key="1">
    <source>
        <dbReference type="ARBA" id="ARBA00007118"/>
    </source>
</evidence>
<dbReference type="InterPro" id="IPR029479">
    <property type="entry name" value="Nitroreductase"/>
</dbReference>
<reference evidence="5" key="1">
    <citation type="submission" date="2021-06" db="EMBL/GenBank/DDBJ databases">
        <authorList>
            <person name="Criscuolo A."/>
        </authorList>
    </citation>
    <scope>NUCLEOTIDE SEQUENCE</scope>
    <source>
        <strain evidence="5">CIP111600</strain>
    </source>
</reference>
<name>A0A916NRV3_9BACL</name>
<dbReference type="PANTHER" id="PTHR43673:SF10">
    <property type="entry name" value="NADH DEHYDROGENASE_NAD(P)H NITROREDUCTASE XCC3605-RELATED"/>
    <property type="match status" value="1"/>
</dbReference>
<dbReference type="EMBL" id="CAJVAS010000031">
    <property type="protein sequence ID" value="CAG7645553.1"/>
    <property type="molecule type" value="Genomic_DNA"/>
</dbReference>
<dbReference type="Pfam" id="PF00881">
    <property type="entry name" value="Nitroreductase"/>
    <property type="match status" value="2"/>
</dbReference>
<comment type="similarity">
    <text evidence="1">Belongs to the nitroreductase family.</text>
</comment>